<comment type="caution">
    <text evidence="2">The sequence shown here is derived from an EMBL/GenBank/DDBJ whole genome shotgun (WGS) entry which is preliminary data.</text>
</comment>
<dbReference type="STRING" id="1798471.A3A21_01560"/>
<sequence length="250" mass="28075">MLYDLEEKIALFKNLIEKDGLSDAYLFFGQKGAGKKTFARGIANFLEYNIFDAENRPLFDTTYIEGEKGIGIDEIRDVKRFLGKTPLRSTKRLVIIDNAEKLTPQAVPAMLKITEEPPPCGLIIFIAKHPDSLSEALRSRLIKIYFKSSSKKQIESCLLAEGASEKKAAEIAKKSFGSIGRALNLLNPPPIEKNEEPTLAESIESAIIERYSEHPIKNAKSLAFLLHKEEVAKRLNLNQKLQRKAISEMI</sequence>
<dbReference type="SUPFAM" id="SSF52540">
    <property type="entry name" value="P-loop containing nucleoside triphosphate hydrolases"/>
    <property type="match status" value="1"/>
</dbReference>
<evidence type="ECO:0000313" key="3">
    <source>
        <dbReference type="Proteomes" id="UP000176996"/>
    </source>
</evidence>
<dbReference type="InterPro" id="IPR027417">
    <property type="entry name" value="P-loop_NTPase"/>
</dbReference>
<dbReference type="PANTHER" id="PTHR11669:SF8">
    <property type="entry name" value="DNA POLYMERASE III SUBUNIT DELTA"/>
    <property type="match status" value="1"/>
</dbReference>
<gene>
    <name evidence="2" type="ORF">A3A21_01560</name>
</gene>
<name>A0A1F6BT22_9BACT</name>
<dbReference type="Gene3D" id="3.40.50.300">
    <property type="entry name" value="P-loop containing nucleotide triphosphate hydrolases"/>
    <property type="match status" value="1"/>
</dbReference>
<dbReference type="InterPro" id="IPR003593">
    <property type="entry name" value="AAA+_ATPase"/>
</dbReference>
<dbReference type="EMBL" id="MFKK01000034">
    <property type="protein sequence ID" value="OGG40081.1"/>
    <property type="molecule type" value="Genomic_DNA"/>
</dbReference>
<organism evidence="2 3">
    <name type="scientific">Candidatus Jorgensenbacteria bacterium RIFCSPLOWO2_01_FULL_45_25b</name>
    <dbReference type="NCBI Taxonomy" id="1798471"/>
    <lineage>
        <taxon>Bacteria</taxon>
        <taxon>Candidatus Joergenseniibacteriota</taxon>
    </lineage>
</organism>
<accession>A0A1F6BT22</accession>
<proteinExistence type="predicted"/>
<protein>
    <recommendedName>
        <fullName evidence="1">AAA+ ATPase domain-containing protein</fullName>
    </recommendedName>
</protein>
<evidence type="ECO:0000313" key="2">
    <source>
        <dbReference type="EMBL" id="OGG40081.1"/>
    </source>
</evidence>
<dbReference type="SMART" id="SM00382">
    <property type="entry name" value="AAA"/>
    <property type="match status" value="1"/>
</dbReference>
<dbReference type="InterPro" id="IPR050238">
    <property type="entry name" value="DNA_Rep/Repair_Clamp_Loader"/>
</dbReference>
<feature type="domain" description="AAA+ ATPase" evidence="1">
    <location>
        <begin position="21"/>
        <end position="149"/>
    </location>
</feature>
<reference evidence="2 3" key="1">
    <citation type="journal article" date="2016" name="Nat. Commun.">
        <title>Thousands of microbial genomes shed light on interconnected biogeochemical processes in an aquifer system.</title>
        <authorList>
            <person name="Anantharaman K."/>
            <person name="Brown C.T."/>
            <person name="Hug L.A."/>
            <person name="Sharon I."/>
            <person name="Castelle C.J."/>
            <person name="Probst A.J."/>
            <person name="Thomas B.C."/>
            <person name="Singh A."/>
            <person name="Wilkins M.J."/>
            <person name="Karaoz U."/>
            <person name="Brodie E.L."/>
            <person name="Williams K.H."/>
            <person name="Hubbard S.S."/>
            <person name="Banfield J.F."/>
        </authorList>
    </citation>
    <scope>NUCLEOTIDE SEQUENCE [LARGE SCALE GENOMIC DNA]</scope>
</reference>
<dbReference type="GO" id="GO:0006261">
    <property type="term" value="P:DNA-templated DNA replication"/>
    <property type="evidence" value="ECO:0007669"/>
    <property type="project" value="TreeGrafter"/>
</dbReference>
<dbReference type="AlphaFoldDB" id="A0A1F6BT22"/>
<dbReference type="PANTHER" id="PTHR11669">
    <property type="entry name" value="REPLICATION FACTOR C / DNA POLYMERASE III GAMMA-TAU SUBUNIT"/>
    <property type="match status" value="1"/>
</dbReference>
<dbReference type="Proteomes" id="UP000176996">
    <property type="component" value="Unassembled WGS sequence"/>
</dbReference>
<evidence type="ECO:0000259" key="1">
    <source>
        <dbReference type="SMART" id="SM00382"/>
    </source>
</evidence>
<dbReference type="Pfam" id="PF13177">
    <property type="entry name" value="DNA_pol3_delta2"/>
    <property type="match status" value="1"/>
</dbReference>